<dbReference type="RefSeq" id="WP_253751244.1">
    <property type="nucleotide sequence ID" value="NZ_JAMZDZ010000001.1"/>
</dbReference>
<evidence type="ECO:0000313" key="2">
    <source>
        <dbReference type="EMBL" id="MFC4136246.1"/>
    </source>
</evidence>
<proteinExistence type="predicted"/>
<protein>
    <submittedName>
        <fullName evidence="2">Uncharacterized protein</fullName>
    </submittedName>
</protein>
<comment type="caution">
    <text evidence="2">The sequence shown here is derived from an EMBL/GenBank/DDBJ whole genome shotgun (WGS) entry which is preliminary data.</text>
</comment>
<evidence type="ECO:0000256" key="1">
    <source>
        <dbReference type="SAM" id="Phobius"/>
    </source>
</evidence>
<evidence type="ECO:0000313" key="3">
    <source>
        <dbReference type="Proteomes" id="UP001595816"/>
    </source>
</evidence>
<keyword evidence="3" id="KW-1185">Reference proteome</keyword>
<keyword evidence="1" id="KW-0812">Transmembrane</keyword>
<keyword evidence="1" id="KW-0472">Membrane</keyword>
<dbReference type="EMBL" id="JBHSAY010000029">
    <property type="protein sequence ID" value="MFC4136246.1"/>
    <property type="molecule type" value="Genomic_DNA"/>
</dbReference>
<dbReference type="Proteomes" id="UP001595816">
    <property type="component" value="Unassembled WGS sequence"/>
</dbReference>
<gene>
    <name evidence="2" type="ORF">ACFOZ4_37040</name>
</gene>
<accession>A0ABV8LYR2</accession>
<name>A0ABV8LYR2_9ACTN</name>
<feature type="transmembrane region" description="Helical" evidence="1">
    <location>
        <begin position="24"/>
        <end position="47"/>
    </location>
</feature>
<reference evidence="3" key="1">
    <citation type="journal article" date="2019" name="Int. J. Syst. Evol. Microbiol.">
        <title>The Global Catalogue of Microorganisms (GCM) 10K type strain sequencing project: providing services to taxonomists for standard genome sequencing and annotation.</title>
        <authorList>
            <consortium name="The Broad Institute Genomics Platform"/>
            <consortium name="The Broad Institute Genome Sequencing Center for Infectious Disease"/>
            <person name="Wu L."/>
            <person name="Ma J."/>
        </authorList>
    </citation>
    <scope>NUCLEOTIDE SEQUENCE [LARGE SCALE GENOMIC DNA]</scope>
    <source>
        <strain evidence="3">CGMCC 4.7289</strain>
    </source>
</reference>
<keyword evidence="1" id="KW-1133">Transmembrane helix</keyword>
<sequence length="159" mass="16473">MQPAPTPPPLQPQPPVKTGFQLKWYYFVIAGVIALCLLCSCGGAVYWEFGRDSGDAAACELALNGDGRGAATSGDAASFRRLASDTRDAADKADSSDLRAALLAAAAAEERFADAADAYDSKSGAAALAALQARVAALQDSSQALQRVMTLCEQAGWES</sequence>
<organism evidence="2 3">
    <name type="scientific">Hamadaea flava</name>
    <dbReference type="NCBI Taxonomy" id="1742688"/>
    <lineage>
        <taxon>Bacteria</taxon>
        <taxon>Bacillati</taxon>
        <taxon>Actinomycetota</taxon>
        <taxon>Actinomycetes</taxon>
        <taxon>Micromonosporales</taxon>
        <taxon>Micromonosporaceae</taxon>
        <taxon>Hamadaea</taxon>
    </lineage>
</organism>